<proteinExistence type="predicted"/>
<dbReference type="InterPro" id="IPR016163">
    <property type="entry name" value="Ald_DH_C"/>
</dbReference>
<protein>
    <submittedName>
        <fullName evidence="3">Aldehyde dehydrogenase family protein</fullName>
    </submittedName>
</protein>
<dbReference type="InterPro" id="IPR016162">
    <property type="entry name" value="Ald_DH_N"/>
</dbReference>
<name>A0ABV1VJE6_9ACTN</name>
<sequence>MTTADDGWQTGSLSAVRTHATRAHLGVPVLAAASDEEIDVALRRMAERLSTVSGALLEANRHDLERAVSAGLSPALQDRLHLTDDRLSAMAAQMRTLSGVPHLPRDTVVERRSDGLTVLERRRPVGVIGANFEARPNVTLDIASQLLKSRNGGVLRTGAAALASSRALISEVVEPALLDTGLDPGVIQLVTDADHSSARALVSLPDLVPLVILRGSGPSTRTLGSTAARHGVRTMAHADGGGVLYVGPAFEERTVHHLIVQSLDRLGVCNRLNLLLLDESCYEELLPGVTRVLHAAGIAVSLPPHPHPRGYEWSLDAERAATVTVDAAKGPLHAARIANEETSGLAATVVTEDPAVATRFIDAYTGTGVMWNATTRLLDGYKLLGLPETGINLDQVPGPRGPVTYRDLYLRQFVVIPRAEHSRAS</sequence>
<accession>A0ABV1VJE6</accession>
<dbReference type="InterPro" id="IPR015590">
    <property type="entry name" value="Aldehyde_DH_dom"/>
</dbReference>
<keyword evidence="1" id="KW-0560">Oxidoreductase</keyword>
<gene>
    <name evidence="3" type="ORF">ABT322_23305</name>
</gene>
<reference evidence="3 4" key="1">
    <citation type="submission" date="2024-06" db="EMBL/GenBank/DDBJ databases">
        <title>The Natural Products Discovery Center: Release of the First 8490 Sequenced Strains for Exploring Actinobacteria Biosynthetic Diversity.</title>
        <authorList>
            <person name="Kalkreuter E."/>
            <person name="Kautsar S.A."/>
            <person name="Yang D."/>
            <person name="Bader C.D."/>
            <person name="Teijaro C.N."/>
            <person name="Fluegel L."/>
            <person name="Davis C.M."/>
            <person name="Simpson J.R."/>
            <person name="Lauterbach L."/>
            <person name="Steele A.D."/>
            <person name="Gui C."/>
            <person name="Meng S."/>
            <person name="Li G."/>
            <person name="Viehrig K."/>
            <person name="Ye F."/>
            <person name="Su P."/>
            <person name="Kiefer A.F."/>
            <person name="Nichols A."/>
            <person name="Cepeda A.J."/>
            <person name="Yan W."/>
            <person name="Fan B."/>
            <person name="Jiang Y."/>
            <person name="Adhikari A."/>
            <person name="Zheng C.-J."/>
            <person name="Schuster L."/>
            <person name="Cowan T.M."/>
            <person name="Smanski M.J."/>
            <person name="Chevrette M.G."/>
            <person name="De Carvalho L.P.S."/>
            <person name="Shen B."/>
        </authorList>
    </citation>
    <scope>NUCLEOTIDE SEQUENCE [LARGE SCALE GENOMIC DNA]</scope>
    <source>
        <strain evidence="3 4">NPDC000632</strain>
    </source>
</reference>
<dbReference type="EMBL" id="JBEPCV010000023">
    <property type="protein sequence ID" value="MER6906613.1"/>
    <property type="molecule type" value="Genomic_DNA"/>
</dbReference>
<evidence type="ECO:0000313" key="4">
    <source>
        <dbReference type="Proteomes" id="UP001490330"/>
    </source>
</evidence>
<dbReference type="RefSeq" id="WP_350721492.1">
    <property type="nucleotide sequence ID" value="NZ_JBEPCO010000026.1"/>
</dbReference>
<dbReference type="Gene3D" id="3.40.605.10">
    <property type="entry name" value="Aldehyde Dehydrogenase, Chain A, domain 1"/>
    <property type="match status" value="1"/>
</dbReference>
<keyword evidence="4" id="KW-1185">Reference proteome</keyword>
<organism evidence="3 4">
    <name type="scientific">Streptomyces flaveolus</name>
    <dbReference type="NCBI Taxonomy" id="67297"/>
    <lineage>
        <taxon>Bacteria</taxon>
        <taxon>Bacillati</taxon>
        <taxon>Actinomycetota</taxon>
        <taxon>Actinomycetes</taxon>
        <taxon>Kitasatosporales</taxon>
        <taxon>Streptomycetaceae</taxon>
        <taxon>Streptomyces</taxon>
    </lineage>
</organism>
<evidence type="ECO:0000256" key="1">
    <source>
        <dbReference type="ARBA" id="ARBA00023002"/>
    </source>
</evidence>
<dbReference type="InterPro" id="IPR016161">
    <property type="entry name" value="Ald_DH/histidinol_DH"/>
</dbReference>
<feature type="domain" description="Aldehyde dehydrogenase" evidence="2">
    <location>
        <begin position="55"/>
        <end position="291"/>
    </location>
</feature>
<comment type="caution">
    <text evidence="3">The sequence shown here is derived from an EMBL/GenBank/DDBJ whole genome shotgun (WGS) entry which is preliminary data.</text>
</comment>
<dbReference type="Gene3D" id="3.40.309.10">
    <property type="entry name" value="Aldehyde Dehydrogenase, Chain A, domain 2"/>
    <property type="match status" value="1"/>
</dbReference>
<evidence type="ECO:0000313" key="3">
    <source>
        <dbReference type="EMBL" id="MER6906613.1"/>
    </source>
</evidence>
<dbReference type="SUPFAM" id="SSF53720">
    <property type="entry name" value="ALDH-like"/>
    <property type="match status" value="1"/>
</dbReference>
<dbReference type="PANTHER" id="PTHR11063:SF8">
    <property type="entry name" value="DELTA-1-PYRROLINE-5-CARBOXYLATE SYNTHASE"/>
    <property type="match status" value="1"/>
</dbReference>
<dbReference type="Proteomes" id="UP001490330">
    <property type="component" value="Unassembled WGS sequence"/>
</dbReference>
<dbReference type="Pfam" id="PF00171">
    <property type="entry name" value="Aldedh"/>
    <property type="match status" value="1"/>
</dbReference>
<evidence type="ECO:0000259" key="2">
    <source>
        <dbReference type="Pfam" id="PF00171"/>
    </source>
</evidence>
<dbReference type="PANTHER" id="PTHR11063">
    <property type="entry name" value="GLUTAMATE SEMIALDEHYDE DEHYDROGENASE"/>
    <property type="match status" value="1"/>
</dbReference>